<sequence>MVRYVQSGRINVMPHVNASHTARSAEAATGDRSLETTNKRRSSDARRDRSGTMPRPRGARRLLFYELISSVY</sequence>
<protein>
    <submittedName>
        <fullName evidence="2">Uncharacterized protein</fullName>
    </submittedName>
</protein>
<accession>A0A4Z2GUY0</accession>
<proteinExistence type="predicted"/>
<feature type="compositionally biased region" description="Basic and acidic residues" evidence="1">
    <location>
        <begin position="32"/>
        <end position="50"/>
    </location>
</feature>
<dbReference type="EMBL" id="SRLO01000411">
    <property type="protein sequence ID" value="TNN57171.1"/>
    <property type="molecule type" value="Genomic_DNA"/>
</dbReference>
<feature type="region of interest" description="Disordered" evidence="1">
    <location>
        <begin position="15"/>
        <end position="57"/>
    </location>
</feature>
<evidence type="ECO:0000313" key="2">
    <source>
        <dbReference type="EMBL" id="TNN57171.1"/>
    </source>
</evidence>
<gene>
    <name evidence="2" type="ORF">EYF80_032601</name>
</gene>
<dbReference type="Proteomes" id="UP000314294">
    <property type="component" value="Unassembled WGS sequence"/>
</dbReference>
<organism evidence="2 3">
    <name type="scientific">Liparis tanakae</name>
    <name type="common">Tanaka's snailfish</name>
    <dbReference type="NCBI Taxonomy" id="230148"/>
    <lineage>
        <taxon>Eukaryota</taxon>
        <taxon>Metazoa</taxon>
        <taxon>Chordata</taxon>
        <taxon>Craniata</taxon>
        <taxon>Vertebrata</taxon>
        <taxon>Euteleostomi</taxon>
        <taxon>Actinopterygii</taxon>
        <taxon>Neopterygii</taxon>
        <taxon>Teleostei</taxon>
        <taxon>Neoteleostei</taxon>
        <taxon>Acanthomorphata</taxon>
        <taxon>Eupercaria</taxon>
        <taxon>Perciformes</taxon>
        <taxon>Cottioidei</taxon>
        <taxon>Cottales</taxon>
        <taxon>Liparidae</taxon>
        <taxon>Liparis</taxon>
    </lineage>
</organism>
<reference evidence="2 3" key="1">
    <citation type="submission" date="2019-03" db="EMBL/GenBank/DDBJ databases">
        <title>First draft genome of Liparis tanakae, snailfish: a comprehensive survey of snailfish specific genes.</title>
        <authorList>
            <person name="Kim W."/>
            <person name="Song I."/>
            <person name="Jeong J.-H."/>
            <person name="Kim D."/>
            <person name="Kim S."/>
            <person name="Ryu S."/>
            <person name="Song J.Y."/>
            <person name="Lee S.K."/>
        </authorList>
    </citation>
    <scope>NUCLEOTIDE SEQUENCE [LARGE SCALE GENOMIC DNA]</scope>
    <source>
        <tissue evidence="2">Muscle</tissue>
    </source>
</reference>
<evidence type="ECO:0000256" key="1">
    <source>
        <dbReference type="SAM" id="MobiDB-lite"/>
    </source>
</evidence>
<dbReference type="AlphaFoldDB" id="A0A4Z2GUY0"/>
<keyword evidence="3" id="KW-1185">Reference proteome</keyword>
<name>A0A4Z2GUY0_9TELE</name>
<evidence type="ECO:0000313" key="3">
    <source>
        <dbReference type="Proteomes" id="UP000314294"/>
    </source>
</evidence>
<comment type="caution">
    <text evidence="2">The sequence shown here is derived from an EMBL/GenBank/DDBJ whole genome shotgun (WGS) entry which is preliminary data.</text>
</comment>